<dbReference type="OrthoDB" id="2349470at2759"/>
<feature type="non-terminal residue" evidence="2">
    <location>
        <position position="299"/>
    </location>
</feature>
<keyword evidence="3" id="KW-1185">Reference proteome</keyword>
<reference evidence="2" key="1">
    <citation type="submission" date="2021-06" db="EMBL/GenBank/DDBJ databases">
        <authorList>
            <person name="Kallberg Y."/>
            <person name="Tangrot J."/>
            <person name="Rosling A."/>
        </authorList>
    </citation>
    <scope>NUCLEOTIDE SEQUENCE</scope>
    <source>
        <strain evidence="2">MA453B</strain>
    </source>
</reference>
<dbReference type="AlphaFoldDB" id="A0A9N9K009"/>
<dbReference type="EMBL" id="CAJVPY010039823">
    <property type="protein sequence ID" value="CAG8805162.1"/>
    <property type="molecule type" value="Genomic_DNA"/>
</dbReference>
<dbReference type="Proteomes" id="UP000789405">
    <property type="component" value="Unassembled WGS sequence"/>
</dbReference>
<comment type="caution">
    <text evidence="2">The sequence shown here is derived from an EMBL/GenBank/DDBJ whole genome shotgun (WGS) entry which is preliminary data.</text>
</comment>
<sequence>TIAEHASKLDALISDWKTCKKGKLTIEKRAKYCATASDVIDIFAHHLDLGPKNKDENEIVASGSCQSQFRVKLAEARKRMANPDRIPIHFSLARVSKRLQNMDVSKIPTKGDLVDVIVMLSMRPAEVRSLQINYYEPDPSNIPAWYKDGYSWYCMGYLKSRGEKKKNPVLKPLLSMEKNPERARELLTWIQEAIKARKLHDLVFTESGKRNDTPFNEFLKQEPYKTLPGKLRDYGSKHASRIHGGDNYAIGNTESEKSDSEPETSDSPKPQTQASSPSQAIKMDSILAEIDAILAEIQK</sequence>
<name>A0A9N9K009_9GLOM</name>
<gene>
    <name evidence="2" type="ORF">DERYTH_LOCUS24236</name>
</gene>
<accession>A0A9N9K009</accession>
<feature type="compositionally biased region" description="Polar residues" evidence="1">
    <location>
        <begin position="265"/>
        <end position="279"/>
    </location>
</feature>
<organism evidence="2 3">
    <name type="scientific">Dentiscutata erythropus</name>
    <dbReference type="NCBI Taxonomy" id="1348616"/>
    <lineage>
        <taxon>Eukaryota</taxon>
        <taxon>Fungi</taxon>
        <taxon>Fungi incertae sedis</taxon>
        <taxon>Mucoromycota</taxon>
        <taxon>Glomeromycotina</taxon>
        <taxon>Glomeromycetes</taxon>
        <taxon>Diversisporales</taxon>
        <taxon>Gigasporaceae</taxon>
        <taxon>Dentiscutata</taxon>
    </lineage>
</organism>
<evidence type="ECO:0000313" key="3">
    <source>
        <dbReference type="Proteomes" id="UP000789405"/>
    </source>
</evidence>
<proteinExistence type="predicted"/>
<evidence type="ECO:0000313" key="2">
    <source>
        <dbReference type="EMBL" id="CAG8805162.1"/>
    </source>
</evidence>
<protein>
    <submittedName>
        <fullName evidence="2">19919_t:CDS:1</fullName>
    </submittedName>
</protein>
<feature type="region of interest" description="Disordered" evidence="1">
    <location>
        <begin position="229"/>
        <end position="282"/>
    </location>
</feature>
<evidence type="ECO:0000256" key="1">
    <source>
        <dbReference type="SAM" id="MobiDB-lite"/>
    </source>
</evidence>